<dbReference type="InterPro" id="IPR030995">
    <property type="entry name" value="SoxZ"/>
</dbReference>
<dbReference type="eggNOG" id="COG5501">
    <property type="taxonomic scope" value="Bacteria"/>
</dbReference>
<dbReference type="Proteomes" id="UP000007029">
    <property type="component" value="Chromosome"/>
</dbReference>
<dbReference type="Pfam" id="PF08770">
    <property type="entry name" value="SoxZ"/>
    <property type="match status" value="1"/>
</dbReference>
<dbReference type="RefSeq" id="WP_011567766.1">
    <property type="nucleotide sequence ID" value="NC_008209.1"/>
</dbReference>
<dbReference type="STRING" id="375451.RD1_1513"/>
<dbReference type="InterPro" id="IPR014880">
    <property type="entry name" value="SoxZ_dom"/>
</dbReference>
<organism evidence="2 3">
    <name type="scientific">Roseobacter denitrificans (strain ATCC 33942 / OCh 114)</name>
    <name type="common">Erythrobacter sp. (strain OCh 114)</name>
    <name type="synonym">Roseobacter denitrificans</name>
    <dbReference type="NCBI Taxonomy" id="375451"/>
    <lineage>
        <taxon>Bacteria</taxon>
        <taxon>Pseudomonadati</taxon>
        <taxon>Pseudomonadota</taxon>
        <taxon>Alphaproteobacteria</taxon>
        <taxon>Rhodobacterales</taxon>
        <taxon>Roseobacteraceae</taxon>
        <taxon>Roseobacter</taxon>
    </lineage>
</organism>
<evidence type="ECO:0000259" key="1">
    <source>
        <dbReference type="Pfam" id="PF08770"/>
    </source>
</evidence>
<dbReference type="InterPro" id="IPR014756">
    <property type="entry name" value="Ig_E-set"/>
</dbReference>
<dbReference type="NCBIfam" id="TIGR04490">
    <property type="entry name" value="SoxZ_true"/>
    <property type="match status" value="1"/>
</dbReference>
<dbReference type="HOGENOM" id="CLU_172621_0_1_5"/>
<evidence type="ECO:0000313" key="2">
    <source>
        <dbReference type="EMBL" id="ABG31146.1"/>
    </source>
</evidence>
<accession>Q16A47</accession>
<name>Q16A47_ROSDO</name>
<proteinExistence type="predicted"/>
<evidence type="ECO:0000313" key="3">
    <source>
        <dbReference type="Proteomes" id="UP000007029"/>
    </source>
</evidence>
<gene>
    <name evidence="2" type="primary">soxZ</name>
    <name evidence="2" type="ordered locus">RD1_1513</name>
</gene>
<dbReference type="Gene3D" id="2.60.40.10">
    <property type="entry name" value="Immunoglobulins"/>
    <property type="match status" value="1"/>
</dbReference>
<dbReference type="AlphaFoldDB" id="Q16A47"/>
<dbReference type="OrthoDB" id="9795530at2"/>
<dbReference type="InterPro" id="IPR013783">
    <property type="entry name" value="Ig-like_fold"/>
</dbReference>
<dbReference type="EMBL" id="CP000362">
    <property type="protein sequence ID" value="ABG31146.1"/>
    <property type="molecule type" value="Genomic_DNA"/>
</dbReference>
<feature type="domain" description="Sulphur oxidation protein SoxZ" evidence="1">
    <location>
        <begin position="10"/>
        <end position="103"/>
    </location>
</feature>
<dbReference type="KEGG" id="rde:RD1_1513"/>
<keyword evidence="3" id="KW-1185">Reference proteome</keyword>
<dbReference type="SUPFAM" id="SSF81296">
    <property type="entry name" value="E set domains"/>
    <property type="match status" value="1"/>
</dbReference>
<sequence>MASGVKPRVKVPKTAAVGDTITIKTLISHKMESGQRKDKEGNVIPRSIINRFTCDFNGENVVDVKMEPAISTNPYFEFEAKVPEAGEFKFTWYDDDGSVYETSKSIAISG</sequence>
<reference evidence="2 3" key="1">
    <citation type="journal article" date="2007" name="J. Bacteriol.">
        <title>The complete genome sequence of Roseobacter denitrificans reveals a mixotrophic rather than photosynthetic metabolism.</title>
        <authorList>
            <person name="Swingley W.D."/>
            <person name="Sadekar S."/>
            <person name="Mastrian S.D."/>
            <person name="Matthies H.J."/>
            <person name="Hao J."/>
            <person name="Ramos H."/>
            <person name="Acharya C.R."/>
            <person name="Conrad A.L."/>
            <person name="Taylor H.L."/>
            <person name="Dejesa L.C."/>
            <person name="Shah M.K."/>
            <person name="O'huallachain M.E."/>
            <person name="Lince M.T."/>
            <person name="Blankenship R.E."/>
            <person name="Beatty J.T."/>
            <person name="Touchman J.W."/>
        </authorList>
    </citation>
    <scope>NUCLEOTIDE SEQUENCE [LARGE SCALE GENOMIC DNA]</scope>
    <source>
        <strain evidence="3">ATCC 33942 / OCh 114</strain>
    </source>
</reference>
<protein>
    <submittedName>
        <fullName evidence="2">Sulfur oxidation Z protein</fullName>
    </submittedName>
</protein>